<dbReference type="Proteomes" id="UP000245880">
    <property type="component" value="Unassembled WGS sequence"/>
</dbReference>
<dbReference type="PANTHER" id="PTHR31118:SF32">
    <property type="entry name" value="KYNURENINE FORMAMIDASE"/>
    <property type="match status" value="1"/>
</dbReference>
<dbReference type="GO" id="GO:0019441">
    <property type="term" value="P:L-tryptophan catabolic process to kynurenine"/>
    <property type="evidence" value="ECO:0007669"/>
    <property type="project" value="InterPro"/>
</dbReference>
<reference evidence="1 2" key="1">
    <citation type="submission" date="2018-03" db="EMBL/GenBank/DDBJ databases">
        <title>Genomic Encyclopedia of Archaeal and Bacterial Type Strains, Phase II (KMG-II): from individual species to whole genera.</title>
        <authorList>
            <person name="Goeker M."/>
        </authorList>
    </citation>
    <scope>NUCLEOTIDE SEQUENCE [LARGE SCALE GENOMIC DNA]</scope>
    <source>
        <strain evidence="1 2">DSM 100346</strain>
    </source>
</reference>
<dbReference type="PANTHER" id="PTHR31118">
    <property type="entry name" value="CYCLASE-LIKE PROTEIN 2"/>
    <property type="match status" value="1"/>
</dbReference>
<dbReference type="GO" id="GO:0004061">
    <property type="term" value="F:arylformamidase activity"/>
    <property type="evidence" value="ECO:0007669"/>
    <property type="project" value="InterPro"/>
</dbReference>
<dbReference type="InterPro" id="IPR037175">
    <property type="entry name" value="KFase_sf"/>
</dbReference>
<dbReference type="SUPFAM" id="SSF102198">
    <property type="entry name" value="Putative cyclase"/>
    <property type="match status" value="1"/>
</dbReference>
<dbReference type="OrthoDB" id="9796085at2"/>
<comment type="caution">
    <text evidence="1">The sequence shown here is derived from an EMBL/GenBank/DDBJ whole genome shotgun (WGS) entry which is preliminary data.</text>
</comment>
<evidence type="ECO:0000313" key="1">
    <source>
        <dbReference type="EMBL" id="PWJ56865.1"/>
    </source>
</evidence>
<protein>
    <submittedName>
        <fullName evidence="1">Arylformamidase</fullName>
    </submittedName>
</protein>
<gene>
    <name evidence="1" type="ORF">CLV98_110176</name>
</gene>
<sequence>MKIVDLTLPYSGQISGFSHSPARELSKDGWNATTLQIYSHAGTHMDAPIHFGVGDRTIDQFDVSDFVVDRVWVVDLTPVKDQTLLGIADLGEVANTLQNGDGLFLRTDWYQRLGTEAYRNKLPRIGEELAQWMVARGVSMLGVEAPSVADVNNLPEVTRIHQILLGNVIIVEGLGYLDQLQRAMVKVIALPLKIKDGDGAPCRVIAFEE</sequence>
<proteinExistence type="predicted"/>
<dbReference type="InterPro" id="IPR007325">
    <property type="entry name" value="KFase/CYL"/>
</dbReference>
<dbReference type="AlphaFoldDB" id="A0A316AGF0"/>
<accession>A0A316AGF0</accession>
<dbReference type="EMBL" id="QGDT01000010">
    <property type="protein sequence ID" value="PWJ56865.1"/>
    <property type="molecule type" value="Genomic_DNA"/>
</dbReference>
<dbReference type="RefSeq" id="WP_109676318.1">
    <property type="nucleotide sequence ID" value="NZ_QGDT01000010.1"/>
</dbReference>
<name>A0A316AGF0_9BACT</name>
<dbReference type="Pfam" id="PF04199">
    <property type="entry name" value="Cyclase"/>
    <property type="match status" value="1"/>
</dbReference>
<dbReference type="Gene3D" id="3.50.30.50">
    <property type="entry name" value="Putative cyclase"/>
    <property type="match status" value="1"/>
</dbReference>
<evidence type="ECO:0000313" key="2">
    <source>
        <dbReference type="Proteomes" id="UP000245880"/>
    </source>
</evidence>
<organism evidence="1 2">
    <name type="scientific">Dyadobacter jejuensis</name>
    <dbReference type="NCBI Taxonomy" id="1082580"/>
    <lineage>
        <taxon>Bacteria</taxon>
        <taxon>Pseudomonadati</taxon>
        <taxon>Bacteroidota</taxon>
        <taxon>Cytophagia</taxon>
        <taxon>Cytophagales</taxon>
        <taxon>Spirosomataceae</taxon>
        <taxon>Dyadobacter</taxon>
    </lineage>
</organism>
<keyword evidence="2" id="KW-1185">Reference proteome</keyword>